<dbReference type="InterPro" id="IPR013598">
    <property type="entry name" value="Exportin-1/Importin-b-like"/>
</dbReference>
<feature type="domain" description="Exportin-T C-terminal" evidence="13">
    <location>
        <begin position="627"/>
        <end position="752"/>
    </location>
</feature>
<keyword evidence="3 10" id="KW-0813">Transport</keyword>
<evidence type="ECO:0000256" key="6">
    <source>
        <dbReference type="ARBA" id="ARBA00022884"/>
    </source>
</evidence>
<name>G0TRP3_TRYVY</name>
<dbReference type="Pfam" id="PF19282">
    <property type="entry name" value="Exportin-T"/>
    <property type="match status" value="2"/>
</dbReference>
<dbReference type="AlphaFoldDB" id="G0TRP3"/>
<evidence type="ECO:0000256" key="5">
    <source>
        <dbReference type="ARBA" id="ARBA00022555"/>
    </source>
</evidence>
<dbReference type="PANTHER" id="PTHR15952">
    <property type="entry name" value="EXPORTIN-T/LOS1"/>
    <property type="match status" value="1"/>
</dbReference>
<dbReference type="InterPro" id="IPR011989">
    <property type="entry name" value="ARM-like"/>
</dbReference>
<dbReference type="SUPFAM" id="SSF48371">
    <property type="entry name" value="ARM repeat"/>
    <property type="match status" value="1"/>
</dbReference>
<evidence type="ECO:0000256" key="4">
    <source>
        <dbReference type="ARBA" id="ARBA00022490"/>
    </source>
</evidence>
<evidence type="ECO:0000256" key="3">
    <source>
        <dbReference type="ARBA" id="ARBA00022448"/>
    </source>
</evidence>
<comment type="function">
    <text evidence="10">tRNA nucleus export receptor which facilitates tRNA translocation across the nuclear pore complex.</text>
</comment>
<evidence type="ECO:0000256" key="9">
    <source>
        <dbReference type="ARBA" id="ARBA00032199"/>
    </source>
</evidence>
<gene>
    <name evidence="14" type="ORF">TVY486_0200330</name>
</gene>
<dbReference type="InterPro" id="IPR016024">
    <property type="entry name" value="ARM-type_fold"/>
</dbReference>
<dbReference type="Pfam" id="PF08389">
    <property type="entry name" value="Xpo1"/>
    <property type="match status" value="1"/>
</dbReference>
<evidence type="ECO:0000313" key="14">
    <source>
        <dbReference type="EMBL" id="CCC46614.1"/>
    </source>
</evidence>
<comment type="similarity">
    <text evidence="10">Belongs to the exportin family.</text>
</comment>
<evidence type="ECO:0000256" key="7">
    <source>
        <dbReference type="ARBA" id="ARBA00023242"/>
    </source>
</evidence>
<dbReference type="GO" id="GO:0071528">
    <property type="term" value="P:tRNA re-export from nucleus"/>
    <property type="evidence" value="ECO:0007669"/>
    <property type="project" value="UniProtKB-UniRule"/>
</dbReference>
<evidence type="ECO:0000256" key="1">
    <source>
        <dbReference type="ARBA" id="ARBA00004496"/>
    </source>
</evidence>
<evidence type="ECO:0000259" key="12">
    <source>
        <dbReference type="Pfam" id="PF08389"/>
    </source>
</evidence>
<keyword evidence="7 10" id="KW-0539">Nucleus</keyword>
<reference evidence="14" key="1">
    <citation type="journal article" date="2012" name="Proc. Natl. Acad. Sci. U.S.A.">
        <title>Antigenic diversity is generated by distinct evolutionary mechanisms in African trypanosome species.</title>
        <authorList>
            <person name="Jackson A.P."/>
            <person name="Berry A."/>
            <person name="Aslett M."/>
            <person name="Allison H.C."/>
            <person name="Burton P."/>
            <person name="Vavrova-Anderson J."/>
            <person name="Brown R."/>
            <person name="Browne H."/>
            <person name="Corton N."/>
            <person name="Hauser H."/>
            <person name="Gamble J."/>
            <person name="Gilderthorp R."/>
            <person name="Marcello L."/>
            <person name="McQuillan J."/>
            <person name="Otto T.D."/>
            <person name="Quail M.A."/>
            <person name="Sanders M.J."/>
            <person name="van Tonder A."/>
            <person name="Ginger M.L."/>
            <person name="Field M.C."/>
            <person name="Barry J.D."/>
            <person name="Hertz-Fowler C."/>
            <person name="Berriman M."/>
        </authorList>
    </citation>
    <scope>NUCLEOTIDE SEQUENCE</scope>
    <source>
        <strain evidence="14">Y486</strain>
    </source>
</reference>
<comment type="subcellular location">
    <subcellularLocation>
        <location evidence="1 10">Cytoplasm</location>
    </subcellularLocation>
    <subcellularLocation>
        <location evidence="10">Nucleus</location>
    </subcellularLocation>
    <text evidence="10">Shuttles between the nucleus and the cytoplasm.</text>
</comment>
<evidence type="ECO:0000259" key="13">
    <source>
        <dbReference type="Pfam" id="PF19282"/>
    </source>
</evidence>
<evidence type="ECO:0000256" key="10">
    <source>
        <dbReference type="RuleBase" id="RU366037"/>
    </source>
</evidence>
<keyword evidence="6 10" id="KW-0694">RNA-binding</keyword>
<dbReference type="GO" id="GO:0031267">
    <property type="term" value="F:small GTPase binding"/>
    <property type="evidence" value="ECO:0007669"/>
    <property type="project" value="InterPro"/>
</dbReference>
<dbReference type="Gene3D" id="1.25.10.10">
    <property type="entry name" value="Leucine-rich Repeat Variant"/>
    <property type="match status" value="2"/>
</dbReference>
<proteinExistence type="inferred from homology"/>
<evidence type="ECO:0000256" key="2">
    <source>
        <dbReference type="ARBA" id="ARBA00018928"/>
    </source>
</evidence>
<feature type="region of interest" description="Disordered" evidence="11">
    <location>
        <begin position="429"/>
        <end position="453"/>
    </location>
</feature>
<keyword evidence="4 10" id="KW-0963">Cytoplasm</keyword>
<dbReference type="PANTHER" id="PTHR15952:SF11">
    <property type="entry name" value="EXPORTIN-T"/>
    <property type="match status" value="1"/>
</dbReference>
<feature type="domain" description="Exportin-1/Importin-beta-like" evidence="12">
    <location>
        <begin position="163"/>
        <end position="320"/>
    </location>
</feature>
<evidence type="ECO:0000256" key="8">
    <source>
        <dbReference type="ARBA" id="ARBA00029784"/>
    </source>
</evidence>
<dbReference type="InterPro" id="IPR045546">
    <property type="entry name" value="Exportin-T_C"/>
</dbReference>
<dbReference type="GO" id="GO:0005643">
    <property type="term" value="C:nuclear pore"/>
    <property type="evidence" value="ECO:0007669"/>
    <property type="project" value="TreeGrafter"/>
</dbReference>
<dbReference type="GO" id="GO:0005737">
    <property type="term" value="C:cytoplasm"/>
    <property type="evidence" value="ECO:0007669"/>
    <property type="project" value="UniProtKB-SubCell"/>
</dbReference>
<dbReference type="EMBL" id="HE573018">
    <property type="protein sequence ID" value="CCC46614.1"/>
    <property type="molecule type" value="Genomic_DNA"/>
</dbReference>
<sequence>MASQSECGKQFPMHLFSQAMELTHTYQPGVTQKQRRQAEQYLMELRSSAEGFDFAIHIINKEPLHDTWCFWAFNTVMHHLPDIARSISNSQADEFYHTLFTFIYRYFYSSNTVQVPAGVSDMCSAGQGPFSLAGHAASVLHDASSDTSVLDAPAHAHRCPMDFLANKHAQMMVAGWQEFFPSRWRSFFDDAFELLERSTSLNQRGRDAVTLYVLRLFECIDERVVSVRDRNDRCPEQRARDMDLKDAMRECVVSRATAMWYATLSECHVRAPDIANVCLNIVQTYIEWVDIAFFVTEGWINLLYFMLREPAVRCAACDCLCGIVGKKQLPAVKLESLRMLNIVDSLPNVLDFLHVPPKCDDDINFTEAVVKLVREVAVQMLALYEHVVRHRSNGACANNLHPNTQVDSQRAYVKGLGSEGCGFPASAGAAVGGTDDTNSPSSKRQSHPQCSPEEQQLLGDSLVEVCLGLNKVVAQMLKLLPVKVDAVLDTLLTFIQTYIKSSALSEEQAAQFLFILYDHTVIQDAGENVEQVWSDDVIDRRKQIHNLIRLLLRKYPAVVLQHLQAVVERSIARGRTVCYDGFSSTDGASGALLSCTLAVPGSNAAWAVAGHDSAYNPRSEGGVTPGDMEAALRYMYEAGEALRTEKPSSETNEFTQLVSTVLYSERIANCTCPIVHLSYFEVLDRYHSFFLYHKDHIPLLLQRLLLHPHGVTNPNDRVRARICYLFGHIVQVLKSCMAPYVRDVVEALQRILLSGPLLPCDKRDLYETTGNLLSITLPPEVEDNGNARLIMQIVGFVRETIRNETAGFFVGNGTYSETVPDTFISLSAFAKGLCGGSGHGGGSSDCSPASGSCTSGGVANNSASNGNIDSVNIVIVDMFRSVTSEVMDVFSACHISASVRDRVAQYFTHMIYVLPFDVIKEYLTWYIRNWLAWMETVPELTKLLRILFQFTHRNGFLVGPVLSYVLPFLLEKVTSVGELYSTTEMGFISESARESREVYRHLFSMIHSAVQAGCVAVLFALPAAELNTLLNQFLVAIQLHGDVELPKLALQVLARVTEHIEGDNDASGDGVTNNCGQANGVGLCTRPAPGTGGKWVMFMLHEAVPSLLRFLLSPAFDLRDAKNFMIIGEAGQFLKTLMHRISPTDSSLSALLYDTLQPLVGADEAAGFIAALQDRSTRFSTETKMRFRNMLQVGRSRDARGGDLPQKCG</sequence>
<feature type="compositionally biased region" description="Polar residues" evidence="11">
    <location>
        <begin position="435"/>
        <end position="453"/>
    </location>
</feature>
<dbReference type="InterPro" id="IPR040017">
    <property type="entry name" value="XPOT"/>
</dbReference>
<protein>
    <recommendedName>
        <fullName evidence="2 10">Exportin-T</fullName>
    </recommendedName>
    <alternativeName>
        <fullName evidence="8 10">Exportin(tRNA)</fullName>
    </alternativeName>
    <alternativeName>
        <fullName evidence="9 10">tRNA exportin</fullName>
    </alternativeName>
</protein>
<keyword evidence="5 10" id="KW-0820">tRNA-binding</keyword>
<accession>G0TRP3</accession>
<organism evidence="14">
    <name type="scientific">Trypanosoma vivax (strain Y486)</name>
    <dbReference type="NCBI Taxonomy" id="1055687"/>
    <lineage>
        <taxon>Eukaryota</taxon>
        <taxon>Discoba</taxon>
        <taxon>Euglenozoa</taxon>
        <taxon>Kinetoplastea</taxon>
        <taxon>Metakinetoplastina</taxon>
        <taxon>Trypanosomatida</taxon>
        <taxon>Trypanosomatidae</taxon>
        <taxon>Trypanosoma</taxon>
        <taxon>Duttonella</taxon>
    </lineage>
</organism>
<dbReference type="GO" id="GO:0016363">
    <property type="term" value="C:nuclear matrix"/>
    <property type="evidence" value="ECO:0007669"/>
    <property type="project" value="TreeGrafter"/>
</dbReference>
<dbReference type="GO" id="GO:0000049">
    <property type="term" value="F:tRNA binding"/>
    <property type="evidence" value="ECO:0007669"/>
    <property type="project" value="UniProtKB-UniRule"/>
</dbReference>
<feature type="domain" description="Exportin-T C-terminal" evidence="13">
    <location>
        <begin position="869"/>
        <end position="1174"/>
    </location>
</feature>
<evidence type="ECO:0000256" key="11">
    <source>
        <dbReference type="SAM" id="MobiDB-lite"/>
    </source>
</evidence>